<evidence type="ECO:0000256" key="1">
    <source>
        <dbReference type="SAM" id="MobiDB-lite"/>
    </source>
</evidence>
<gene>
    <name evidence="2" type="ORF">HD593_008398</name>
</gene>
<name>A0A7X0U3E1_9ACTN</name>
<dbReference type="Proteomes" id="UP000565579">
    <property type="component" value="Unassembled WGS sequence"/>
</dbReference>
<keyword evidence="3" id="KW-1185">Reference proteome</keyword>
<dbReference type="AlphaFoldDB" id="A0A7X0U3E1"/>
<feature type="region of interest" description="Disordered" evidence="1">
    <location>
        <begin position="66"/>
        <end position="90"/>
    </location>
</feature>
<evidence type="ECO:0000313" key="2">
    <source>
        <dbReference type="EMBL" id="MBB6553603.1"/>
    </source>
</evidence>
<evidence type="ECO:0000313" key="3">
    <source>
        <dbReference type="Proteomes" id="UP000565579"/>
    </source>
</evidence>
<organism evidence="2 3">
    <name type="scientific">Nonomuraea rubra</name>
    <dbReference type="NCBI Taxonomy" id="46180"/>
    <lineage>
        <taxon>Bacteria</taxon>
        <taxon>Bacillati</taxon>
        <taxon>Actinomycetota</taxon>
        <taxon>Actinomycetes</taxon>
        <taxon>Streptosporangiales</taxon>
        <taxon>Streptosporangiaceae</taxon>
        <taxon>Nonomuraea</taxon>
    </lineage>
</organism>
<reference evidence="2 3" key="1">
    <citation type="submission" date="2020-08" db="EMBL/GenBank/DDBJ databases">
        <title>Sequencing the genomes of 1000 actinobacteria strains.</title>
        <authorList>
            <person name="Klenk H.-P."/>
        </authorList>
    </citation>
    <scope>NUCLEOTIDE SEQUENCE [LARGE SCALE GENOMIC DNA]</scope>
    <source>
        <strain evidence="2 3">DSM 43768</strain>
    </source>
</reference>
<comment type="caution">
    <text evidence="2">The sequence shown here is derived from an EMBL/GenBank/DDBJ whole genome shotgun (WGS) entry which is preliminary data.</text>
</comment>
<dbReference type="EMBL" id="JACHMI010000001">
    <property type="protein sequence ID" value="MBB6553603.1"/>
    <property type="molecule type" value="Genomic_DNA"/>
</dbReference>
<proteinExistence type="predicted"/>
<accession>A0A7X0U3E1</accession>
<protein>
    <submittedName>
        <fullName evidence="2">Uncharacterized protein</fullName>
    </submittedName>
</protein>
<sequence length="90" mass="9490">MMVVRRSAGVEPAEPCRPHPCLERLLAPSIAVSSLTRRVMVRVETPMLLAMAEAFAPAASMRSTASCCSVSETPSAERGTSSGSEAVVQQ</sequence>